<dbReference type="EMBL" id="MSZS01000008">
    <property type="protein sequence ID" value="PKX90301.1"/>
    <property type="molecule type" value="Genomic_DNA"/>
</dbReference>
<name>A0A2I1BY78_ASPN1</name>
<dbReference type="RefSeq" id="XP_024678896.1">
    <property type="nucleotide sequence ID" value="XM_024825889.1"/>
</dbReference>
<proteinExistence type="predicted"/>
<protein>
    <submittedName>
        <fullName evidence="1">Uncharacterized protein</fullName>
    </submittedName>
</protein>
<evidence type="ECO:0000313" key="2">
    <source>
        <dbReference type="Proteomes" id="UP000234474"/>
    </source>
</evidence>
<reference evidence="2" key="1">
    <citation type="journal article" date="2018" name="Proc. Natl. Acad. Sci. U.S.A.">
        <title>Linking secondary metabolites to gene clusters through genome sequencing of six diverse Aspergillus species.</title>
        <authorList>
            <person name="Kaerboelling I."/>
            <person name="Vesth T.C."/>
            <person name="Frisvad J.C."/>
            <person name="Nybo J.L."/>
            <person name="Theobald S."/>
            <person name="Kuo A."/>
            <person name="Bowyer P."/>
            <person name="Matsuda Y."/>
            <person name="Mondo S."/>
            <person name="Lyhne E.K."/>
            <person name="Kogle M.E."/>
            <person name="Clum A."/>
            <person name="Lipzen A."/>
            <person name="Salamov A."/>
            <person name="Ngan C.Y."/>
            <person name="Daum C."/>
            <person name="Chiniquy J."/>
            <person name="Barry K."/>
            <person name="LaButti K."/>
            <person name="Haridas S."/>
            <person name="Simmons B.A."/>
            <person name="Magnuson J.K."/>
            <person name="Mortensen U.H."/>
            <person name="Larsen T.O."/>
            <person name="Grigoriev I.V."/>
            <person name="Baker S.E."/>
            <person name="Andersen M.R."/>
        </authorList>
    </citation>
    <scope>NUCLEOTIDE SEQUENCE [LARGE SCALE GENOMIC DNA]</scope>
    <source>
        <strain evidence="2">IBT 16806</strain>
    </source>
</reference>
<dbReference type="Proteomes" id="UP000234474">
    <property type="component" value="Unassembled WGS sequence"/>
</dbReference>
<evidence type="ECO:0000313" key="1">
    <source>
        <dbReference type="EMBL" id="PKX90301.1"/>
    </source>
</evidence>
<comment type="caution">
    <text evidence="1">The sequence shown here is derived from an EMBL/GenBank/DDBJ whole genome shotgun (WGS) entry which is preliminary data.</text>
</comment>
<dbReference type="VEuPathDB" id="FungiDB:P174DRAFT_434690"/>
<dbReference type="AlphaFoldDB" id="A0A2I1BY78"/>
<dbReference type="GeneID" id="36533214"/>
<accession>A0A2I1BY78</accession>
<keyword evidence="2" id="KW-1185">Reference proteome</keyword>
<gene>
    <name evidence="1" type="ORF">P174DRAFT_434690</name>
</gene>
<organism evidence="1 2">
    <name type="scientific">Aspergillus novofumigatus (strain IBT 16806)</name>
    <dbReference type="NCBI Taxonomy" id="1392255"/>
    <lineage>
        <taxon>Eukaryota</taxon>
        <taxon>Fungi</taxon>
        <taxon>Dikarya</taxon>
        <taxon>Ascomycota</taxon>
        <taxon>Pezizomycotina</taxon>
        <taxon>Eurotiomycetes</taxon>
        <taxon>Eurotiomycetidae</taxon>
        <taxon>Eurotiales</taxon>
        <taxon>Aspergillaceae</taxon>
        <taxon>Aspergillus</taxon>
        <taxon>Aspergillus subgen. Fumigati</taxon>
    </lineage>
</organism>
<sequence length="209" mass="23723">MTGGGCERYLTDLQNFLEFATSLNDRDRGGAIKTNAYDDKVHGRGWDLDESERKNMMKKALWDLVTTGNESKVRTDVSTVDDIHHRRLNFIDSLDELLQAELSVVIWLCPRIPKDHTRRGLGIKIRASLDEETGVGGLSEVPDFGMRFTSYAYSLGRQGPRVLSSFERKRGRKIRQNAVPHLALLVLRDDAPLISFQFPPDSPFWCSNL</sequence>